<dbReference type="Pfam" id="PF01850">
    <property type="entry name" value="PIN"/>
    <property type="match status" value="1"/>
</dbReference>
<dbReference type="InterPro" id="IPR029060">
    <property type="entry name" value="PIN-like_dom_sf"/>
</dbReference>
<comment type="caution">
    <text evidence="2">The sequence shown here is derived from an EMBL/GenBank/DDBJ whole genome shotgun (WGS) entry which is preliminary data.</text>
</comment>
<feature type="domain" description="PIN" evidence="1">
    <location>
        <begin position="3"/>
        <end position="64"/>
    </location>
</feature>
<dbReference type="InterPro" id="IPR002716">
    <property type="entry name" value="PIN_dom"/>
</dbReference>
<name>A0A7C4D4T3_THEPE</name>
<dbReference type="EMBL" id="DTBQ01000080">
    <property type="protein sequence ID" value="HGM46678.1"/>
    <property type="molecule type" value="Genomic_DNA"/>
</dbReference>
<evidence type="ECO:0000259" key="1">
    <source>
        <dbReference type="Pfam" id="PF01850"/>
    </source>
</evidence>
<dbReference type="AlphaFoldDB" id="A0A7C4D4T3"/>
<organism evidence="2">
    <name type="scientific">Thermofilum pendens</name>
    <dbReference type="NCBI Taxonomy" id="2269"/>
    <lineage>
        <taxon>Archaea</taxon>
        <taxon>Thermoproteota</taxon>
        <taxon>Thermoprotei</taxon>
        <taxon>Thermofilales</taxon>
        <taxon>Thermofilaceae</taxon>
        <taxon>Thermofilum</taxon>
    </lineage>
</organism>
<proteinExistence type="predicted"/>
<reference evidence="2" key="1">
    <citation type="journal article" date="2020" name="mSystems">
        <title>Genome- and Community-Level Interaction Insights into Carbon Utilization and Element Cycling Functions of Hydrothermarchaeota in Hydrothermal Sediment.</title>
        <authorList>
            <person name="Zhou Z."/>
            <person name="Liu Y."/>
            <person name="Xu W."/>
            <person name="Pan J."/>
            <person name="Luo Z.H."/>
            <person name="Li M."/>
        </authorList>
    </citation>
    <scope>NUCLEOTIDE SEQUENCE</scope>
    <source>
        <strain evidence="2">SpSt-649</strain>
    </source>
</reference>
<sequence length="83" mass="9262">MRIFLDSSVFLKLLLDEPGAGAAEKVLEAVERSEVLACTTPLVLEEVSFKLLLAAASALLDTKDVWRIREKLKSRQEAESRVF</sequence>
<accession>A0A7C4D4T3</accession>
<dbReference type="SUPFAM" id="SSF88723">
    <property type="entry name" value="PIN domain-like"/>
    <property type="match status" value="1"/>
</dbReference>
<dbReference type="Gene3D" id="3.40.50.1010">
    <property type="entry name" value="5'-nuclease"/>
    <property type="match status" value="1"/>
</dbReference>
<evidence type="ECO:0000313" key="2">
    <source>
        <dbReference type="EMBL" id="HGM46678.1"/>
    </source>
</evidence>
<protein>
    <submittedName>
        <fullName evidence="2">PIN domain-containing protein</fullName>
    </submittedName>
</protein>
<gene>
    <name evidence="2" type="ORF">ENU21_02835</name>
</gene>